<comment type="caution">
    <text evidence="2">The sequence shown here is derived from an EMBL/GenBank/DDBJ whole genome shotgun (WGS) entry which is preliminary data.</text>
</comment>
<evidence type="ECO:0000313" key="2">
    <source>
        <dbReference type="EMBL" id="MEQ2166965.1"/>
    </source>
</evidence>
<keyword evidence="3" id="KW-1185">Reference proteome</keyword>
<feature type="non-terminal residue" evidence="2">
    <location>
        <position position="1"/>
    </location>
</feature>
<evidence type="ECO:0000313" key="3">
    <source>
        <dbReference type="Proteomes" id="UP001476798"/>
    </source>
</evidence>
<proteinExistence type="predicted"/>
<feature type="region of interest" description="Disordered" evidence="1">
    <location>
        <begin position="17"/>
        <end position="67"/>
    </location>
</feature>
<gene>
    <name evidence="2" type="ORF">GOODEAATRI_033875</name>
</gene>
<accession>A0ABV0N6M1</accession>
<dbReference type="Proteomes" id="UP001476798">
    <property type="component" value="Unassembled WGS sequence"/>
</dbReference>
<protein>
    <submittedName>
        <fullName evidence="2">Uncharacterized protein</fullName>
    </submittedName>
</protein>
<organism evidence="2 3">
    <name type="scientific">Goodea atripinnis</name>
    <dbReference type="NCBI Taxonomy" id="208336"/>
    <lineage>
        <taxon>Eukaryota</taxon>
        <taxon>Metazoa</taxon>
        <taxon>Chordata</taxon>
        <taxon>Craniata</taxon>
        <taxon>Vertebrata</taxon>
        <taxon>Euteleostomi</taxon>
        <taxon>Actinopterygii</taxon>
        <taxon>Neopterygii</taxon>
        <taxon>Teleostei</taxon>
        <taxon>Neoteleostei</taxon>
        <taxon>Acanthomorphata</taxon>
        <taxon>Ovalentaria</taxon>
        <taxon>Atherinomorphae</taxon>
        <taxon>Cyprinodontiformes</taxon>
        <taxon>Goodeidae</taxon>
        <taxon>Goodea</taxon>
    </lineage>
</organism>
<evidence type="ECO:0000256" key="1">
    <source>
        <dbReference type="SAM" id="MobiDB-lite"/>
    </source>
</evidence>
<reference evidence="2 3" key="1">
    <citation type="submission" date="2021-06" db="EMBL/GenBank/DDBJ databases">
        <authorList>
            <person name="Palmer J.M."/>
        </authorList>
    </citation>
    <scope>NUCLEOTIDE SEQUENCE [LARGE SCALE GENOMIC DNA]</scope>
    <source>
        <strain evidence="2 3">GA_2019</strain>
        <tissue evidence="2">Muscle</tissue>
    </source>
</reference>
<feature type="non-terminal residue" evidence="2">
    <location>
        <position position="82"/>
    </location>
</feature>
<dbReference type="EMBL" id="JAHRIO010027572">
    <property type="protein sequence ID" value="MEQ2166965.1"/>
    <property type="molecule type" value="Genomic_DNA"/>
</dbReference>
<sequence>RPLVLVAFCPTSRSRQRQLLSVEHSDPPHRFHASEPLFGYEPSGAPLQAPGSSSTRRSSSTDRDGPQTFLWRFQIHSLPKWI</sequence>
<name>A0ABV0N6M1_9TELE</name>
<feature type="compositionally biased region" description="Basic and acidic residues" evidence="1">
    <location>
        <begin position="23"/>
        <end position="33"/>
    </location>
</feature>